<protein>
    <recommendedName>
        <fullName evidence="4">Spherulation-specific family 4</fullName>
    </recommendedName>
</protein>
<reference evidence="2" key="1">
    <citation type="submission" date="2023-06" db="EMBL/GenBank/DDBJ databases">
        <title>Draft genome of Marssonina rosae.</title>
        <authorList>
            <person name="Cheng Q."/>
        </authorList>
    </citation>
    <scope>NUCLEOTIDE SEQUENCE</scope>
    <source>
        <strain evidence="2">R4</strain>
    </source>
</reference>
<gene>
    <name evidence="2" type="ORF">QTJ16_000546</name>
</gene>
<accession>A0AAD9T5V7</accession>
<evidence type="ECO:0000256" key="1">
    <source>
        <dbReference type="SAM" id="MobiDB-lite"/>
    </source>
</evidence>
<sequence length="319" mass="35807">MDNRQSGRPLRSITTPQPEPEPGVAPAPAPATQFTMSGLTSSILLPLYIYPLPKAWDRLFIVIEKYPTLEFTIIINPNSGPGDEALPDEDYRREITRLNRYPNVTLVGYVRVDWCQRDLEKACDEIETYAGWSRHGSGELALQGIFFDETPNLYTAERKLFMDAADCKVKSAAGIMGSRLTIHNPGTVPDPEFANPGPDLTTIFETTYQYYTDQEVQQRLANLLRYDRDRCSYMVLAVPPADIPALVPELKRRAKYLFVTERKNGWYEKFCNGWERFVDTVARDAEGGGGGEGFSHPCGIGGDEPIDQARIIMESGADR</sequence>
<dbReference type="PANTHER" id="PTHR35040:SF9">
    <property type="entry name" value="4-LIKE CELL SURFACE PROTEIN, PUTATIVE (AFU_ORTHOLOGUE AFUA_4G14080)-RELATED"/>
    <property type="match status" value="1"/>
</dbReference>
<dbReference type="AlphaFoldDB" id="A0AAD9T5V7"/>
<proteinExistence type="predicted"/>
<dbReference type="InterPro" id="IPR021986">
    <property type="entry name" value="Spherulin4"/>
</dbReference>
<dbReference type="Pfam" id="PF12138">
    <property type="entry name" value="Spherulin4"/>
    <property type="match status" value="1"/>
</dbReference>
<keyword evidence="3" id="KW-1185">Reference proteome</keyword>
<comment type="caution">
    <text evidence="2">The sequence shown here is derived from an EMBL/GenBank/DDBJ whole genome shotgun (WGS) entry which is preliminary data.</text>
</comment>
<organism evidence="2 3">
    <name type="scientific">Diplocarpon rosae</name>
    <dbReference type="NCBI Taxonomy" id="946125"/>
    <lineage>
        <taxon>Eukaryota</taxon>
        <taxon>Fungi</taxon>
        <taxon>Dikarya</taxon>
        <taxon>Ascomycota</taxon>
        <taxon>Pezizomycotina</taxon>
        <taxon>Leotiomycetes</taxon>
        <taxon>Helotiales</taxon>
        <taxon>Drepanopezizaceae</taxon>
        <taxon>Diplocarpon</taxon>
    </lineage>
</organism>
<evidence type="ECO:0008006" key="4">
    <source>
        <dbReference type="Google" id="ProtNLM"/>
    </source>
</evidence>
<dbReference type="Proteomes" id="UP001285354">
    <property type="component" value="Unassembled WGS sequence"/>
</dbReference>
<feature type="compositionally biased region" description="Pro residues" evidence="1">
    <location>
        <begin position="17"/>
        <end position="29"/>
    </location>
</feature>
<dbReference type="PANTHER" id="PTHR35040">
    <property type="match status" value="1"/>
</dbReference>
<evidence type="ECO:0000313" key="3">
    <source>
        <dbReference type="Proteomes" id="UP001285354"/>
    </source>
</evidence>
<name>A0AAD9T5V7_9HELO</name>
<feature type="region of interest" description="Disordered" evidence="1">
    <location>
        <begin position="1"/>
        <end position="30"/>
    </location>
</feature>
<evidence type="ECO:0000313" key="2">
    <source>
        <dbReference type="EMBL" id="KAK2629726.1"/>
    </source>
</evidence>
<dbReference type="EMBL" id="JAUBYV010000001">
    <property type="protein sequence ID" value="KAK2629726.1"/>
    <property type="molecule type" value="Genomic_DNA"/>
</dbReference>